<organism evidence="1 2">
    <name type="scientific">Pedobacter steynii</name>
    <dbReference type="NCBI Taxonomy" id="430522"/>
    <lineage>
        <taxon>Bacteria</taxon>
        <taxon>Pseudomonadati</taxon>
        <taxon>Bacteroidota</taxon>
        <taxon>Sphingobacteriia</taxon>
        <taxon>Sphingobacteriales</taxon>
        <taxon>Sphingobacteriaceae</taxon>
        <taxon>Pedobacter</taxon>
    </lineage>
</organism>
<proteinExistence type="predicted"/>
<sequence>MIKFTFPLLNGVLEYAEVEVLFQSLCFSHTEMVNLNNP</sequence>
<gene>
    <name evidence="1" type="ORF">SAMN05421820_109244</name>
</gene>
<dbReference type="AlphaFoldDB" id="A0A1H0EC12"/>
<protein>
    <submittedName>
        <fullName evidence="1">Uncharacterized protein</fullName>
    </submittedName>
</protein>
<dbReference type="EMBL" id="FNGY01000009">
    <property type="protein sequence ID" value="SDN79823.1"/>
    <property type="molecule type" value="Genomic_DNA"/>
</dbReference>
<evidence type="ECO:0000313" key="1">
    <source>
        <dbReference type="EMBL" id="SDN79823.1"/>
    </source>
</evidence>
<dbReference type="Proteomes" id="UP000183200">
    <property type="component" value="Unassembled WGS sequence"/>
</dbReference>
<accession>A0A1H0EC12</accession>
<reference evidence="2" key="1">
    <citation type="submission" date="2016-10" db="EMBL/GenBank/DDBJ databases">
        <authorList>
            <person name="Varghese N."/>
            <person name="Submissions S."/>
        </authorList>
    </citation>
    <scope>NUCLEOTIDE SEQUENCE [LARGE SCALE GENOMIC DNA]</scope>
    <source>
        <strain evidence="2">DSM 19110</strain>
    </source>
</reference>
<name>A0A1H0EC12_9SPHI</name>
<keyword evidence="2" id="KW-1185">Reference proteome</keyword>
<evidence type="ECO:0000313" key="2">
    <source>
        <dbReference type="Proteomes" id="UP000183200"/>
    </source>
</evidence>